<reference evidence="1" key="1">
    <citation type="submission" date="2015-10" db="EMBL/GenBank/DDBJ databases">
        <authorList>
            <person name="Regsiter A."/>
            <person name="william w."/>
        </authorList>
    </citation>
    <scope>NUCLEOTIDE SEQUENCE</scope>
    <source>
        <strain evidence="1">Montdore</strain>
    </source>
</reference>
<sequence length="124" mass="14411">MSRKSKDVQMNVVDRDKQKFMCADENRNFWGERKEEWETGGLYILVDFADAELMWKITLSGGFRFKFEGQLMRGMLMVDVVSIALARLQFTRASARRGFREMGFMAGPRVTEVNNYSLWHPGVS</sequence>
<keyword evidence="2" id="KW-1185">Reference proteome</keyword>
<gene>
    <name evidence="1" type="ORF">GSTUAT00002971001</name>
</gene>
<protein>
    <submittedName>
        <fullName evidence="1">Uncharacterized protein</fullName>
    </submittedName>
</protein>
<organism evidence="1 2">
    <name type="scientific">Tuber aestivum</name>
    <name type="common">summer truffle</name>
    <dbReference type="NCBI Taxonomy" id="59557"/>
    <lineage>
        <taxon>Eukaryota</taxon>
        <taxon>Fungi</taxon>
        <taxon>Dikarya</taxon>
        <taxon>Ascomycota</taxon>
        <taxon>Pezizomycotina</taxon>
        <taxon>Pezizomycetes</taxon>
        <taxon>Pezizales</taxon>
        <taxon>Tuberaceae</taxon>
        <taxon>Tuber</taxon>
    </lineage>
</organism>
<evidence type="ECO:0000313" key="2">
    <source>
        <dbReference type="Proteomes" id="UP001412239"/>
    </source>
</evidence>
<evidence type="ECO:0000313" key="1">
    <source>
        <dbReference type="EMBL" id="CUS12920.1"/>
    </source>
</evidence>
<dbReference type="AlphaFoldDB" id="A0A292Q2I2"/>
<dbReference type="EMBL" id="LN890980">
    <property type="protein sequence ID" value="CUS12920.1"/>
    <property type="molecule type" value="Genomic_DNA"/>
</dbReference>
<dbReference type="Proteomes" id="UP001412239">
    <property type="component" value="Unassembled WGS sequence"/>
</dbReference>
<proteinExistence type="predicted"/>
<accession>A0A292Q2I2</accession>
<name>A0A292Q2I2_9PEZI</name>